<evidence type="ECO:0000313" key="2">
    <source>
        <dbReference type="EMBL" id="HFB53566.1"/>
    </source>
</evidence>
<accession>A0A7C3C7N3</accession>
<name>A0A7C3C7N3_9BACT</name>
<sequence>MLKLICSLLLLSNLAFAETNTTKRSADQTYLTYPEWFLVFSPEEYAYYLKEHPSFTFDYIGHIEEFWSTYAAMYKKTLEKKYPFNTGYHVMIMTIGVSTTVEYLVKYFYGHTIAQFVALTQTHGRVSEQNYGAKVAQEYVNFIKNRPWYEFDFGKRFVGIYTENSFFGKDFLRKMERKEALSIEYGAKYLYAKVIAYFTEVGYDKAVPLTQVVLVKQKDTMVKEFPRYDKFKDASLEYAKEGYDFKTIAGNDGNTPILYCLLGTREDLADFECILRQSIVSNPKYERCINA</sequence>
<organism evidence="2">
    <name type="scientific">Sulfurimonas autotrophica</name>
    <dbReference type="NCBI Taxonomy" id="202747"/>
    <lineage>
        <taxon>Bacteria</taxon>
        <taxon>Pseudomonadati</taxon>
        <taxon>Campylobacterota</taxon>
        <taxon>Epsilonproteobacteria</taxon>
        <taxon>Campylobacterales</taxon>
        <taxon>Sulfurimonadaceae</taxon>
        <taxon>Sulfurimonas</taxon>
    </lineage>
</organism>
<gene>
    <name evidence="2" type="ORF">ENJ67_02425</name>
</gene>
<keyword evidence="1" id="KW-0732">Signal</keyword>
<feature type="chain" id="PRO_5027773300" evidence="1">
    <location>
        <begin position="18"/>
        <end position="291"/>
    </location>
</feature>
<dbReference type="AlphaFoldDB" id="A0A7C3C7N3"/>
<dbReference type="Proteomes" id="UP000886390">
    <property type="component" value="Unassembled WGS sequence"/>
</dbReference>
<evidence type="ECO:0000256" key="1">
    <source>
        <dbReference type="SAM" id="SignalP"/>
    </source>
</evidence>
<reference evidence="2" key="1">
    <citation type="journal article" date="2020" name="mSystems">
        <title>Genome- and Community-Level Interaction Insights into Carbon Utilization and Element Cycling Functions of Hydrothermarchaeota in Hydrothermal Sediment.</title>
        <authorList>
            <person name="Zhou Z."/>
            <person name="Liu Y."/>
            <person name="Xu W."/>
            <person name="Pan J."/>
            <person name="Luo Z.H."/>
            <person name="Li M."/>
        </authorList>
    </citation>
    <scope>NUCLEOTIDE SEQUENCE [LARGE SCALE GENOMIC DNA]</scope>
    <source>
        <strain evidence="2">HyVt-507</strain>
    </source>
</reference>
<feature type="signal peptide" evidence="1">
    <location>
        <begin position="1"/>
        <end position="17"/>
    </location>
</feature>
<protein>
    <submittedName>
        <fullName evidence="2">Uncharacterized protein</fullName>
    </submittedName>
</protein>
<dbReference type="EMBL" id="DRNH01000129">
    <property type="protein sequence ID" value="HFB53566.1"/>
    <property type="molecule type" value="Genomic_DNA"/>
</dbReference>
<feature type="non-terminal residue" evidence="2">
    <location>
        <position position="291"/>
    </location>
</feature>
<comment type="caution">
    <text evidence="2">The sequence shown here is derived from an EMBL/GenBank/DDBJ whole genome shotgun (WGS) entry which is preliminary data.</text>
</comment>
<proteinExistence type="predicted"/>